<dbReference type="Proteomes" id="UP000750711">
    <property type="component" value="Unassembled WGS sequence"/>
</dbReference>
<accession>A0A9P8RMZ8</accession>
<feature type="region of interest" description="Disordered" evidence="1">
    <location>
        <begin position="39"/>
        <end position="84"/>
    </location>
</feature>
<evidence type="ECO:0000256" key="1">
    <source>
        <dbReference type="SAM" id="MobiDB-lite"/>
    </source>
</evidence>
<feature type="compositionally biased region" description="Polar residues" evidence="1">
    <location>
        <begin position="69"/>
        <end position="84"/>
    </location>
</feature>
<gene>
    <name evidence="4" type="ORF">GP486_005028</name>
</gene>
<organism evidence="4 5">
    <name type="scientific">Trichoglossum hirsutum</name>
    <dbReference type="NCBI Taxonomy" id="265104"/>
    <lineage>
        <taxon>Eukaryota</taxon>
        <taxon>Fungi</taxon>
        <taxon>Dikarya</taxon>
        <taxon>Ascomycota</taxon>
        <taxon>Pezizomycotina</taxon>
        <taxon>Geoglossomycetes</taxon>
        <taxon>Geoglossales</taxon>
        <taxon>Geoglossaceae</taxon>
        <taxon>Trichoglossum</taxon>
    </lineage>
</organism>
<feature type="transmembrane region" description="Helical" evidence="2">
    <location>
        <begin position="100"/>
        <end position="123"/>
    </location>
</feature>
<keyword evidence="2" id="KW-1133">Transmembrane helix</keyword>
<keyword evidence="2" id="KW-0812">Transmembrane</keyword>
<feature type="region of interest" description="Disordered" evidence="1">
    <location>
        <begin position="141"/>
        <end position="217"/>
    </location>
</feature>
<dbReference type="EMBL" id="JAGHQM010000885">
    <property type="protein sequence ID" value="KAH0557182.1"/>
    <property type="molecule type" value="Genomic_DNA"/>
</dbReference>
<feature type="chain" id="PRO_5040195785" evidence="3">
    <location>
        <begin position="23"/>
        <end position="217"/>
    </location>
</feature>
<evidence type="ECO:0000313" key="4">
    <source>
        <dbReference type="EMBL" id="KAH0557182.1"/>
    </source>
</evidence>
<protein>
    <submittedName>
        <fullName evidence="4">Uncharacterized protein</fullName>
    </submittedName>
</protein>
<comment type="caution">
    <text evidence="4">The sequence shown here is derived from an EMBL/GenBank/DDBJ whole genome shotgun (WGS) entry which is preliminary data.</text>
</comment>
<keyword evidence="5" id="KW-1185">Reference proteome</keyword>
<keyword evidence="2" id="KW-0472">Membrane</keyword>
<feature type="compositionally biased region" description="Polar residues" evidence="1">
    <location>
        <begin position="141"/>
        <end position="162"/>
    </location>
</feature>
<evidence type="ECO:0000313" key="5">
    <source>
        <dbReference type="Proteomes" id="UP000750711"/>
    </source>
</evidence>
<keyword evidence="3" id="KW-0732">Signal</keyword>
<dbReference type="AlphaFoldDB" id="A0A9P8RMZ8"/>
<reference evidence="4" key="1">
    <citation type="submission" date="2021-03" db="EMBL/GenBank/DDBJ databases">
        <title>Comparative genomics and phylogenomic investigation of the class Geoglossomycetes provide insights into ecological specialization and systematics.</title>
        <authorList>
            <person name="Melie T."/>
            <person name="Pirro S."/>
            <person name="Miller A.N."/>
            <person name="Quandt A."/>
        </authorList>
    </citation>
    <scope>NUCLEOTIDE SEQUENCE</scope>
    <source>
        <strain evidence="4">CAQ_001_2017</strain>
    </source>
</reference>
<feature type="signal peptide" evidence="3">
    <location>
        <begin position="1"/>
        <end position="22"/>
    </location>
</feature>
<sequence length="217" mass="22088">MVKKTALLALVLAFLAPLSVVAQTSSPTASSSAVITSTVPSNSAVPTNGDNGAGIGSSLPPGSAGESPSDGTPSSPQGGISAGASGSDNGFVHLSKGAEIAIIVIAVLVGGGGIASAVFYYIAKKRQWEVRKSIRRSATRLKNNLSSTNLSQKSARRQTGISKLQEPATPHGSKDRDLEKGNATPIIKIPKSPEAKAESQPLKVGEAVPGYGKKYGR</sequence>
<evidence type="ECO:0000256" key="3">
    <source>
        <dbReference type="SAM" id="SignalP"/>
    </source>
</evidence>
<name>A0A9P8RMZ8_9PEZI</name>
<evidence type="ECO:0000256" key="2">
    <source>
        <dbReference type="SAM" id="Phobius"/>
    </source>
</evidence>
<proteinExistence type="predicted"/>